<dbReference type="AlphaFoldDB" id="A0A7R9UBZ3"/>
<keyword evidence="2" id="KW-0645">Protease</keyword>
<dbReference type="GO" id="GO:0101005">
    <property type="term" value="F:deubiquitinase activity"/>
    <property type="evidence" value="ECO:0007669"/>
    <property type="project" value="TreeGrafter"/>
</dbReference>
<dbReference type="EMBL" id="HBEA01014391">
    <property type="protein sequence ID" value="CAD8261505.1"/>
    <property type="molecule type" value="Transcribed_RNA"/>
</dbReference>
<dbReference type="Gene3D" id="3.90.1720.30">
    <property type="entry name" value="PPPDE domains"/>
    <property type="match status" value="1"/>
</dbReference>
<dbReference type="InterPro" id="IPR008580">
    <property type="entry name" value="PPPDE_dom"/>
</dbReference>
<dbReference type="Pfam" id="PF05903">
    <property type="entry name" value="Peptidase_C97"/>
    <property type="match status" value="1"/>
</dbReference>
<feature type="domain" description="PPPDE" evidence="4">
    <location>
        <begin position="7"/>
        <end position="130"/>
    </location>
</feature>
<protein>
    <recommendedName>
        <fullName evidence="4">PPPDE domain-containing protein</fullName>
    </recommendedName>
</protein>
<evidence type="ECO:0000259" key="4">
    <source>
        <dbReference type="PROSITE" id="PS51858"/>
    </source>
</evidence>
<gene>
    <name evidence="5" type="ORF">PPYR1160_LOCUS11007</name>
</gene>
<evidence type="ECO:0000313" key="5">
    <source>
        <dbReference type="EMBL" id="CAD8261505.1"/>
    </source>
</evidence>
<evidence type="ECO:0000256" key="3">
    <source>
        <dbReference type="ARBA" id="ARBA00022801"/>
    </source>
</evidence>
<dbReference type="PANTHER" id="PTHR12378">
    <property type="entry name" value="DESUMOYLATING ISOPEPTIDASE"/>
    <property type="match status" value="1"/>
</dbReference>
<dbReference type="PROSITE" id="PS51858">
    <property type="entry name" value="PPPDE"/>
    <property type="match status" value="1"/>
</dbReference>
<reference evidence="5" key="1">
    <citation type="submission" date="2021-01" db="EMBL/GenBank/DDBJ databases">
        <authorList>
            <person name="Corre E."/>
            <person name="Pelletier E."/>
            <person name="Niang G."/>
            <person name="Scheremetjew M."/>
            <person name="Finn R."/>
            <person name="Kale V."/>
            <person name="Holt S."/>
            <person name="Cochrane G."/>
            <person name="Meng A."/>
            <person name="Brown T."/>
            <person name="Cohen L."/>
        </authorList>
    </citation>
    <scope>NUCLEOTIDE SEQUENCE</scope>
    <source>
        <strain evidence="5">CCMP2078</strain>
    </source>
</reference>
<dbReference type="InterPro" id="IPR042266">
    <property type="entry name" value="PPPDE_sf"/>
</dbReference>
<evidence type="ECO:0000256" key="1">
    <source>
        <dbReference type="ARBA" id="ARBA00008140"/>
    </source>
</evidence>
<accession>A0A7R9UBZ3</accession>
<evidence type="ECO:0000256" key="2">
    <source>
        <dbReference type="ARBA" id="ARBA00022670"/>
    </source>
</evidence>
<keyword evidence="3" id="KW-0378">Hydrolase</keyword>
<dbReference type="GO" id="GO:0016579">
    <property type="term" value="P:protein deubiquitination"/>
    <property type="evidence" value="ECO:0007669"/>
    <property type="project" value="TreeGrafter"/>
</dbReference>
<comment type="similarity">
    <text evidence="1">Belongs to the DeSI family.</text>
</comment>
<name>A0A7R9UBZ3_9STRA</name>
<dbReference type="SMART" id="SM01179">
    <property type="entry name" value="DUF862"/>
    <property type="match status" value="1"/>
</dbReference>
<sequence length="176" mass="19315">MAAFQEREVFLNVYNLGQHNRWLSGLGLGAYHSAVEISGREYTFSNDGVLVTTGRTGEEAALREKISLGTFQGSMNQINEVVVRLREDFAPGSYDVIRQNCNHFSDAFSMALLGKGIPGWINRMAGLLHWVPGSGQQAQEASEEEAADVKVSAKRRELTDEQRAILAKIGKKKGGS</sequence>
<organism evidence="5">
    <name type="scientific">Pinguiococcus pyrenoidosus</name>
    <dbReference type="NCBI Taxonomy" id="172671"/>
    <lineage>
        <taxon>Eukaryota</taxon>
        <taxon>Sar</taxon>
        <taxon>Stramenopiles</taxon>
        <taxon>Ochrophyta</taxon>
        <taxon>Pinguiophyceae</taxon>
        <taxon>Pinguiochrysidales</taxon>
        <taxon>Pinguiochrysidaceae</taxon>
        <taxon>Pinguiococcus</taxon>
    </lineage>
</organism>
<dbReference type="GO" id="GO:0006508">
    <property type="term" value="P:proteolysis"/>
    <property type="evidence" value="ECO:0007669"/>
    <property type="project" value="UniProtKB-KW"/>
</dbReference>
<proteinExistence type="inferred from homology"/>
<dbReference type="PANTHER" id="PTHR12378:SF80">
    <property type="entry name" value="IP06716P-RELATED"/>
    <property type="match status" value="1"/>
</dbReference>